<dbReference type="AlphaFoldDB" id="E4T188"/>
<dbReference type="KEGG" id="ppn:Palpr_0307"/>
<sequence length="257" mass="30223">MKHIKKKYLFQGTLPITNLNNLQKIDLLEDNQKLLKQKSKDCFVGLKLSDSEEMIYAFIYNHNGKYINIPLPDYTLVYYNFAYSLNIERKKQQEILLSHLSNVDTITHDCSNELFNFYGLASSYVVNLFTSIESFINSMLPDGENYIVDGRKKTEVYNKIQIQENVCFMDKLKIVLPQFHKKNFFKDRTPTNQHIINLKNLRDEIVHTKSDIKLEISVELFRRLLNFKYDETLDSVASLMNFYKTNYIEACGCGKDF</sequence>
<dbReference type="EMBL" id="CP002345">
    <property type="protein sequence ID" value="ADQ78469.1"/>
    <property type="molecule type" value="Genomic_DNA"/>
</dbReference>
<evidence type="ECO:0000313" key="2">
    <source>
        <dbReference type="Proteomes" id="UP000008718"/>
    </source>
</evidence>
<dbReference type="eggNOG" id="ENOG5032XXJ">
    <property type="taxonomic scope" value="Bacteria"/>
</dbReference>
<dbReference type="HOGENOM" id="CLU_1081183_0_0_10"/>
<organism evidence="1 2">
    <name type="scientific">Paludibacter propionicigenes (strain DSM 17365 / JCM 13257 / WB4)</name>
    <dbReference type="NCBI Taxonomy" id="694427"/>
    <lineage>
        <taxon>Bacteria</taxon>
        <taxon>Pseudomonadati</taxon>
        <taxon>Bacteroidota</taxon>
        <taxon>Bacteroidia</taxon>
        <taxon>Bacteroidales</taxon>
        <taxon>Paludibacteraceae</taxon>
        <taxon>Paludibacter</taxon>
    </lineage>
</organism>
<dbReference type="RefSeq" id="WP_013443838.1">
    <property type="nucleotide sequence ID" value="NC_014734.1"/>
</dbReference>
<gene>
    <name evidence="1" type="ordered locus">Palpr_0307</name>
</gene>
<evidence type="ECO:0008006" key="3">
    <source>
        <dbReference type="Google" id="ProtNLM"/>
    </source>
</evidence>
<keyword evidence="2" id="KW-1185">Reference proteome</keyword>
<dbReference type="OrthoDB" id="788947at2"/>
<protein>
    <recommendedName>
        <fullName evidence="3">RiboL-PSP-HEPN domain-containing protein</fullName>
    </recommendedName>
</protein>
<accession>E4T188</accession>
<proteinExistence type="predicted"/>
<dbReference type="Proteomes" id="UP000008718">
    <property type="component" value="Chromosome"/>
</dbReference>
<dbReference type="STRING" id="694427.Palpr_0307"/>
<evidence type="ECO:0000313" key="1">
    <source>
        <dbReference type="EMBL" id="ADQ78469.1"/>
    </source>
</evidence>
<reference evidence="1 2" key="2">
    <citation type="journal article" date="2011" name="Stand. Genomic Sci.">
        <title>Complete genome sequence of Paludibacter propionicigenes type strain (WB4).</title>
        <authorList>
            <person name="Gronow S."/>
            <person name="Munk C."/>
            <person name="Lapidus A."/>
            <person name="Nolan M."/>
            <person name="Lucas S."/>
            <person name="Hammon N."/>
            <person name="Deshpande S."/>
            <person name="Cheng J.F."/>
            <person name="Tapia R."/>
            <person name="Han C."/>
            <person name="Goodwin L."/>
            <person name="Pitluck S."/>
            <person name="Liolios K."/>
            <person name="Ivanova N."/>
            <person name="Mavromatis K."/>
            <person name="Mikhailova N."/>
            <person name="Pati A."/>
            <person name="Chen A."/>
            <person name="Palaniappan K."/>
            <person name="Land M."/>
            <person name="Hauser L."/>
            <person name="Chang Y.J."/>
            <person name="Jeffries C.D."/>
            <person name="Brambilla E."/>
            <person name="Rohde M."/>
            <person name="Goker M."/>
            <person name="Detter J.C."/>
            <person name="Woyke T."/>
            <person name="Bristow J."/>
            <person name="Eisen J.A."/>
            <person name="Markowitz V."/>
            <person name="Hugenholtz P."/>
            <person name="Kyrpides N.C."/>
            <person name="Klenk H.P."/>
        </authorList>
    </citation>
    <scope>NUCLEOTIDE SEQUENCE [LARGE SCALE GENOMIC DNA]</scope>
    <source>
        <strain evidence="2">DSM 17365 / JCM 13257 / WB4</strain>
    </source>
</reference>
<reference key="1">
    <citation type="submission" date="2010-11" db="EMBL/GenBank/DDBJ databases">
        <title>The complete genome of Paludibacter propionicigenes DSM 17365.</title>
        <authorList>
            <consortium name="US DOE Joint Genome Institute (JGI-PGF)"/>
            <person name="Lucas S."/>
            <person name="Copeland A."/>
            <person name="Lapidus A."/>
            <person name="Bruce D."/>
            <person name="Goodwin L."/>
            <person name="Pitluck S."/>
            <person name="Kyrpides N."/>
            <person name="Mavromatis K."/>
            <person name="Ivanova N."/>
            <person name="Munk A.C."/>
            <person name="Brettin T."/>
            <person name="Detter J.C."/>
            <person name="Han C."/>
            <person name="Tapia R."/>
            <person name="Land M."/>
            <person name="Hauser L."/>
            <person name="Markowitz V."/>
            <person name="Cheng J.-F."/>
            <person name="Hugenholtz P."/>
            <person name="Woyke T."/>
            <person name="Wu D."/>
            <person name="Gronow S."/>
            <person name="Wellnitz S."/>
            <person name="Brambilla E."/>
            <person name="Klenk H.-P."/>
            <person name="Eisen J.A."/>
        </authorList>
    </citation>
    <scope>NUCLEOTIDE SEQUENCE</scope>
    <source>
        <strain>WB4</strain>
    </source>
</reference>
<name>E4T188_PALPW</name>